<gene>
    <name evidence="1" type="ORF">SVUK_LOCUS540</name>
</gene>
<protein>
    <submittedName>
        <fullName evidence="1">Uncharacterized protein</fullName>
    </submittedName>
</protein>
<dbReference type="EMBL" id="UYYB01000929">
    <property type="protein sequence ID" value="VDM65542.1"/>
    <property type="molecule type" value="Genomic_DNA"/>
</dbReference>
<dbReference type="Proteomes" id="UP000270094">
    <property type="component" value="Unassembled WGS sequence"/>
</dbReference>
<name>A0A3P7KC92_STRVU</name>
<reference evidence="1 2" key="1">
    <citation type="submission" date="2018-11" db="EMBL/GenBank/DDBJ databases">
        <authorList>
            <consortium name="Pathogen Informatics"/>
        </authorList>
    </citation>
    <scope>NUCLEOTIDE SEQUENCE [LARGE SCALE GENOMIC DNA]</scope>
</reference>
<evidence type="ECO:0000313" key="2">
    <source>
        <dbReference type="Proteomes" id="UP000270094"/>
    </source>
</evidence>
<accession>A0A3P7KC92</accession>
<proteinExistence type="predicted"/>
<keyword evidence="2" id="KW-1185">Reference proteome</keyword>
<evidence type="ECO:0000313" key="1">
    <source>
        <dbReference type="EMBL" id="VDM65542.1"/>
    </source>
</evidence>
<organism evidence="1 2">
    <name type="scientific">Strongylus vulgaris</name>
    <name type="common">Blood worm</name>
    <dbReference type="NCBI Taxonomy" id="40348"/>
    <lineage>
        <taxon>Eukaryota</taxon>
        <taxon>Metazoa</taxon>
        <taxon>Ecdysozoa</taxon>
        <taxon>Nematoda</taxon>
        <taxon>Chromadorea</taxon>
        <taxon>Rhabditida</taxon>
        <taxon>Rhabditina</taxon>
        <taxon>Rhabditomorpha</taxon>
        <taxon>Strongyloidea</taxon>
        <taxon>Strongylidae</taxon>
        <taxon>Strongylus</taxon>
    </lineage>
</organism>
<sequence length="65" mass="7437">MDVSVVPSFSTGSYYRLLRAKVRLSRKLEKKIYQHVGGRREVVMRCQIGGAPVRLRLAHRPNEGL</sequence>
<dbReference type="AlphaFoldDB" id="A0A3P7KC92"/>
<dbReference type="OrthoDB" id="5844535at2759"/>